<dbReference type="Pfam" id="PF13580">
    <property type="entry name" value="SIS_2"/>
    <property type="match status" value="1"/>
</dbReference>
<dbReference type="PROSITE" id="PS51464">
    <property type="entry name" value="SIS"/>
    <property type="match status" value="1"/>
</dbReference>
<dbReference type="KEGG" id="pef:A7E78_12070"/>
<organism evidence="2 3">
    <name type="scientific">Syntrophotalea acetylenivorans</name>
    <dbReference type="NCBI Taxonomy" id="1842532"/>
    <lineage>
        <taxon>Bacteria</taxon>
        <taxon>Pseudomonadati</taxon>
        <taxon>Thermodesulfobacteriota</taxon>
        <taxon>Desulfuromonadia</taxon>
        <taxon>Desulfuromonadales</taxon>
        <taxon>Syntrophotaleaceae</taxon>
        <taxon>Syntrophotalea</taxon>
    </lineage>
</organism>
<dbReference type="Proteomes" id="UP000182517">
    <property type="component" value="Chromosome"/>
</dbReference>
<dbReference type="EMBL" id="CP015519">
    <property type="protein sequence ID" value="APG28511.1"/>
    <property type="molecule type" value="Genomic_DNA"/>
</dbReference>
<dbReference type="RefSeq" id="WP_072284538.1">
    <property type="nucleotide sequence ID" value="NZ_CP015519.1"/>
</dbReference>
<dbReference type="InterPro" id="IPR050099">
    <property type="entry name" value="SIS_GmhA/DiaA_subfam"/>
</dbReference>
<feature type="domain" description="SIS" evidence="1">
    <location>
        <begin position="35"/>
        <end position="190"/>
    </location>
</feature>
<dbReference type="InterPro" id="IPR046348">
    <property type="entry name" value="SIS_dom_sf"/>
</dbReference>
<evidence type="ECO:0000313" key="2">
    <source>
        <dbReference type="EMBL" id="APG28511.1"/>
    </source>
</evidence>
<evidence type="ECO:0000259" key="1">
    <source>
        <dbReference type="PROSITE" id="PS51464"/>
    </source>
</evidence>
<gene>
    <name evidence="2" type="ORF">A7E78_12070</name>
</gene>
<dbReference type="AlphaFoldDB" id="A0A1L3GRE1"/>
<evidence type="ECO:0000313" key="3">
    <source>
        <dbReference type="Proteomes" id="UP000182517"/>
    </source>
</evidence>
<dbReference type="GO" id="GO:1901135">
    <property type="term" value="P:carbohydrate derivative metabolic process"/>
    <property type="evidence" value="ECO:0007669"/>
    <property type="project" value="InterPro"/>
</dbReference>
<dbReference type="PANTHER" id="PTHR30390">
    <property type="entry name" value="SEDOHEPTULOSE 7-PHOSPHATE ISOMERASE / DNAA INITIATOR-ASSOCIATING FACTOR FOR REPLICATION INITIATION"/>
    <property type="match status" value="1"/>
</dbReference>
<protein>
    <recommendedName>
        <fullName evidence="1">SIS domain-containing protein</fullName>
    </recommendedName>
</protein>
<dbReference type="OrthoDB" id="5387313at2"/>
<reference evidence="2 3" key="1">
    <citation type="journal article" date="2017" name="Genome Announc.">
        <title>Complete Genome Sequences of Two Acetylene-Fermenting Pelobacter acetylenicus Strains.</title>
        <authorList>
            <person name="Sutton J.M."/>
            <person name="Baesman S.M."/>
            <person name="Fierst J.L."/>
            <person name="Poret-Peterson A.T."/>
            <person name="Oremland R.S."/>
            <person name="Dunlap D.S."/>
            <person name="Akob D.M."/>
        </authorList>
    </citation>
    <scope>NUCLEOTIDE SEQUENCE [LARGE SCALE GENOMIC DNA]</scope>
    <source>
        <strain evidence="2 3">SFB93</strain>
    </source>
</reference>
<dbReference type="GO" id="GO:0097367">
    <property type="term" value="F:carbohydrate derivative binding"/>
    <property type="evidence" value="ECO:0007669"/>
    <property type="project" value="InterPro"/>
</dbReference>
<sequence length="190" mass="20877">MLQERVALSLREHTRIFEETFLMQAGHLASFAERVVATFNQGGRLLIIGSGPLGPVADLMANLFLHRLSLERPPLPALSLSQNATFASSLARDNQDIQFFSRQLRVMAGEQDIVLALCDQSRNETLLEGLAEAAQLGSITAATHGKEEFPGEQPDFLFRITSDSPPRTVEATVFFAHLLGELVEKSLFGI</sequence>
<name>A0A1L3GRE1_9BACT</name>
<dbReference type="STRING" id="1842532.A7E78_12070"/>
<proteinExistence type="predicted"/>
<dbReference type="Gene3D" id="3.40.50.10490">
    <property type="entry name" value="Glucose-6-phosphate isomerase like protein, domain 1"/>
    <property type="match status" value="1"/>
</dbReference>
<dbReference type="InterPro" id="IPR001347">
    <property type="entry name" value="SIS_dom"/>
</dbReference>
<dbReference type="SUPFAM" id="SSF53697">
    <property type="entry name" value="SIS domain"/>
    <property type="match status" value="1"/>
</dbReference>
<accession>A0A1L3GRE1</accession>
<keyword evidence="3" id="KW-1185">Reference proteome</keyword>